<keyword evidence="3" id="KW-0805">Transcription regulation</keyword>
<gene>
    <name evidence="13" type="primary">Argfx</name>
</gene>
<dbReference type="SUPFAM" id="SSF46689">
    <property type="entry name" value="Homeodomain-like"/>
    <property type="match status" value="1"/>
</dbReference>
<evidence type="ECO:0000313" key="13">
    <source>
        <dbReference type="RefSeq" id="XP_023557975.1"/>
    </source>
</evidence>
<feature type="region of interest" description="Disordered" evidence="10">
    <location>
        <begin position="199"/>
        <end position="227"/>
    </location>
</feature>
<reference evidence="13" key="1">
    <citation type="submission" date="2025-08" db="UniProtKB">
        <authorList>
            <consortium name="RefSeq"/>
        </authorList>
    </citation>
    <scope>IDENTIFICATION</scope>
</reference>
<feature type="domain" description="Homeobox" evidence="11">
    <location>
        <begin position="21"/>
        <end position="81"/>
    </location>
</feature>
<dbReference type="CTD" id="503582"/>
<evidence type="ECO:0000313" key="12">
    <source>
        <dbReference type="Proteomes" id="UP000515203"/>
    </source>
</evidence>
<evidence type="ECO:0000256" key="9">
    <source>
        <dbReference type="RuleBase" id="RU000682"/>
    </source>
</evidence>
<keyword evidence="12" id="KW-1185">Reference proteome</keyword>
<keyword evidence="6" id="KW-0804">Transcription</keyword>
<comment type="subcellular location">
    <subcellularLocation>
        <location evidence="1 8 9">Nucleus</location>
    </subcellularLocation>
</comment>
<dbReference type="SMART" id="SM00389">
    <property type="entry name" value="HOX"/>
    <property type="match status" value="1"/>
</dbReference>
<dbReference type="PANTHER" id="PTHR45793">
    <property type="entry name" value="HOMEOBOX PROTEIN"/>
    <property type="match status" value="1"/>
</dbReference>
<dbReference type="PROSITE" id="PS50071">
    <property type="entry name" value="HOMEOBOX_2"/>
    <property type="match status" value="1"/>
</dbReference>
<dbReference type="GO" id="GO:0000981">
    <property type="term" value="F:DNA-binding transcription factor activity, RNA polymerase II-specific"/>
    <property type="evidence" value="ECO:0007669"/>
    <property type="project" value="TreeGrafter"/>
</dbReference>
<evidence type="ECO:0000256" key="8">
    <source>
        <dbReference type="PROSITE-ProRule" id="PRU00108"/>
    </source>
</evidence>
<dbReference type="PANTHER" id="PTHR45793:SF22">
    <property type="entry name" value="CONE-ROD HOMEOBOX PROTEIN"/>
    <property type="match status" value="1"/>
</dbReference>
<dbReference type="GO" id="GO:0000978">
    <property type="term" value="F:RNA polymerase II cis-regulatory region sequence-specific DNA binding"/>
    <property type="evidence" value="ECO:0007669"/>
    <property type="project" value="TreeGrafter"/>
</dbReference>
<name>A0A6P6DDI0_OCTDE</name>
<sequence>MNTCVGSGGGESSYLTTAATRMKPRKRTSFTHKQQKALKALFSQTRYPEKKVLKALAERFTLCEKSVKAWFRNRRFKMKQQQKQEEPRRQDEEPHSPLSYESIGSSNSSEDVDVPEGPTVDFQVQELQLERLEPSVPTVYSNIYDITQITALYSFLDEGQAASCSFSCLYQYLSPAGSRLARQSVSPCTFCGPLVGPSTGQSYTPSVMSQGSTDQSLRHPDSPEPFQ</sequence>
<keyword evidence="7 8" id="KW-0539">Nucleus</keyword>
<evidence type="ECO:0000256" key="7">
    <source>
        <dbReference type="ARBA" id="ARBA00023242"/>
    </source>
</evidence>
<feature type="region of interest" description="Disordered" evidence="10">
    <location>
        <begin position="78"/>
        <end position="117"/>
    </location>
</feature>
<evidence type="ECO:0000256" key="10">
    <source>
        <dbReference type="SAM" id="MobiDB-lite"/>
    </source>
</evidence>
<dbReference type="InterPro" id="IPR001356">
    <property type="entry name" value="HD"/>
</dbReference>
<dbReference type="AlphaFoldDB" id="A0A6P6DDI0"/>
<dbReference type="InterPro" id="IPR009057">
    <property type="entry name" value="Homeodomain-like_sf"/>
</dbReference>
<evidence type="ECO:0000259" key="11">
    <source>
        <dbReference type="PROSITE" id="PS50071"/>
    </source>
</evidence>
<feature type="compositionally biased region" description="Basic and acidic residues" evidence="10">
    <location>
        <begin position="216"/>
        <end position="227"/>
    </location>
</feature>
<evidence type="ECO:0000256" key="4">
    <source>
        <dbReference type="ARBA" id="ARBA00023125"/>
    </source>
</evidence>
<evidence type="ECO:0000256" key="1">
    <source>
        <dbReference type="ARBA" id="ARBA00004123"/>
    </source>
</evidence>
<proteinExistence type="predicted"/>
<dbReference type="RefSeq" id="XP_023557975.1">
    <property type="nucleotide sequence ID" value="XM_023702207.1"/>
</dbReference>
<keyword evidence="5 8" id="KW-0371">Homeobox</keyword>
<dbReference type="GO" id="GO:0005634">
    <property type="term" value="C:nucleus"/>
    <property type="evidence" value="ECO:0007669"/>
    <property type="project" value="UniProtKB-SubCell"/>
</dbReference>
<keyword evidence="4 8" id="KW-0238">DNA-binding</keyword>
<feature type="DNA-binding region" description="Homeobox" evidence="8">
    <location>
        <begin position="23"/>
        <end position="82"/>
    </location>
</feature>
<evidence type="ECO:0000256" key="6">
    <source>
        <dbReference type="ARBA" id="ARBA00023163"/>
    </source>
</evidence>
<evidence type="ECO:0000256" key="3">
    <source>
        <dbReference type="ARBA" id="ARBA00023015"/>
    </source>
</evidence>
<dbReference type="Pfam" id="PF00046">
    <property type="entry name" value="Homeodomain"/>
    <property type="match status" value="1"/>
</dbReference>
<accession>A0A6P6DDI0</accession>
<dbReference type="GeneID" id="101561332"/>
<dbReference type="Proteomes" id="UP000515203">
    <property type="component" value="Unplaced"/>
</dbReference>
<evidence type="ECO:0000256" key="5">
    <source>
        <dbReference type="ARBA" id="ARBA00023155"/>
    </source>
</evidence>
<dbReference type="OrthoDB" id="9634880at2759"/>
<dbReference type="Gene3D" id="1.10.10.60">
    <property type="entry name" value="Homeodomain-like"/>
    <property type="match status" value="1"/>
</dbReference>
<protein>
    <submittedName>
        <fullName evidence="13">Arginine-fifty homeobox</fullName>
    </submittedName>
</protein>
<feature type="compositionally biased region" description="Basic and acidic residues" evidence="10">
    <location>
        <begin position="82"/>
        <end position="95"/>
    </location>
</feature>
<dbReference type="InParanoid" id="A0A6P6DDI0"/>
<feature type="compositionally biased region" description="Polar residues" evidence="10">
    <location>
        <begin position="199"/>
        <end position="215"/>
    </location>
</feature>
<evidence type="ECO:0000256" key="2">
    <source>
        <dbReference type="ARBA" id="ARBA00022473"/>
    </source>
</evidence>
<dbReference type="CDD" id="cd00086">
    <property type="entry name" value="homeodomain"/>
    <property type="match status" value="1"/>
</dbReference>
<feature type="compositionally biased region" description="Low complexity" evidence="10">
    <location>
        <begin position="99"/>
        <end position="109"/>
    </location>
</feature>
<organism evidence="12 13">
    <name type="scientific">Octodon degus</name>
    <name type="common">Degu</name>
    <name type="synonym">Sciurus degus</name>
    <dbReference type="NCBI Taxonomy" id="10160"/>
    <lineage>
        <taxon>Eukaryota</taxon>
        <taxon>Metazoa</taxon>
        <taxon>Chordata</taxon>
        <taxon>Craniata</taxon>
        <taxon>Vertebrata</taxon>
        <taxon>Euteleostomi</taxon>
        <taxon>Mammalia</taxon>
        <taxon>Eutheria</taxon>
        <taxon>Euarchontoglires</taxon>
        <taxon>Glires</taxon>
        <taxon>Rodentia</taxon>
        <taxon>Hystricomorpha</taxon>
        <taxon>Octodontidae</taxon>
        <taxon>Octodon</taxon>
    </lineage>
</organism>
<keyword evidence="2" id="KW-0217">Developmental protein</keyword>